<dbReference type="EMBL" id="VSSQ01091660">
    <property type="protein sequence ID" value="MPN37160.1"/>
    <property type="molecule type" value="Genomic_DNA"/>
</dbReference>
<reference evidence="1" key="1">
    <citation type="submission" date="2019-08" db="EMBL/GenBank/DDBJ databases">
        <authorList>
            <person name="Kucharzyk K."/>
            <person name="Murdoch R.W."/>
            <person name="Higgins S."/>
            <person name="Loffler F."/>
        </authorList>
    </citation>
    <scope>NUCLEOTIDE SEQUENCE</scope>
</reference>
<protein>
    <submittedName>
        <fullName evidence="1">Uncharacterized protein</fullName>
    </submittedName>
</protein>
<dbReference type="AlphaFoldDB" id="A0A645HEL0"/>
<accession>A0A645HEL0</accession>
<sequence length="76" mass="7897">MIVCENIVGAHADARVAKQFKEIHRGSGREAGQRHHAAVGLAAFSGVDPHRTTPFAVDRASERCDGCATVGAAGAE</sequence>
<proteinExistence type="predicted"/>
<gene>
    <name evidence="1" type="ORF">SDC9_184676</name>
</gene>
<evidence type="ECO:0000313" key="1">
    <source>
        <dbReference type="EMBL" id="MPN37160.1"/>
    </source>
</evidence>
<comment type="caution">
    <text evidence="1">The sequence shown here is derived from an EMBL/GenBank/DDBJ whole genome shotgun (WGS) entry which is preliminary data.</text>
</comment>
<organism evidence="1">
    <name type="scientific">bioreactor metagenome</name>
    <dbReference type="NCBI Taxonomy" id="1076179"/>
    <lineage>
        <taxon>unclassified sequences</taxon>
        <taxon>metagenomes</taxon>
        <taxon>ecological metagenomes</taxon>
    </lineage>
</organism>
<name>A0A645HEL0_9ZZZZ</name>